<gene>
    <name evidence="1" type="ORF">JIN82_15895</name>
</gene>
<dbReference type="EMBL" id="JAENIM010000047">
    <property type="protein sequence ID" value="MBK1792648.1"/>
    <property type="molecule type" value="Genomic_DNA"/>
</dbReference>
<proteinExistence type="predicted"/>
<evidence type="ECO:0000313" key="1">
    <source>
        <dbReference type="EMBL" id="MBK1792648.1"/>
    </source>
</evidence>
<organism evidence="1 2">
    <name type="scientific">Persicirhabdus sediminis</name>
    <dbReference type="NCBI Taxonomy" id="454144"/>
    <lineage>
        <taxon>Bacteria</taxon>
        <taxon>Pseudomonadati</taxon>
        <taxon>Verrucomicrobiota</taxon>
        <taxon>Verrucomicrobiia</taxon>
        <taxon>Verrucomicrobiales</taxon>
        <taxon>Verrucomicrobiaceae</taxon>
        <taxon>Persicirhabdus</taxon>
    </lineage>
</organism>
<sequence>MARRSRSKKKNSNQAPMLIIGIAVVVALVAAGFFMSKSSSKEFSTLQEIPIVDYRDNANSLSGNQYRLEGKVISKQRWTADRGQVVAVQVDQSNGDSGALSVVIPPELGEINIERGLQYSMHIEIVSTGIARAVAVKAK</sequence>
<reference evidence="1" key="1">
    <citation type="submission" date="2021-01" db="EMBL/GenBank/DDBJ databases">
        <title>Modified the classification status of verrucomicrobia.</title>
        <authorList>
            <person name="Feng X."/>
        </authorList>
    </citation>
    <scope>NUCLEOTIDE SEQUENCE</scope>
    <source>
        <strain evidence="1">_KCTC 22039</strain>
    </source>
</reference>
<dbReference type="Proteomes" id="UP000624703">
    <property type="component" value="Unassembled WGS sequence"/>
</dbReference>
<dbReference type="AlphaFoldDB" id="A0A8J7SPY5"/>
<name>A0A8J7SPY5_9BACT</name>
<dbReference type="RefSeq" id="WP_200312661.1">
    <property type="nucleotide sequence ID" value="NZ_JAENIM010000047.1"/>
</dbReference>
<protein>
    <submittedName>
        <fullName evidence="1">Uncharacterized protein</fullName>
    </submittedName>
</protein>
<comment type="caution">
    <text evidence="1">The sequence shown here is derived from an EMBL/GenBank/DDBJ whole genome shotgun (WGS) entry which is preliminary data.</text>
</comment>
<accession>A0A8J7SPY5</accession>
<evidence type="ECO:0000313" key="2">
    <source>
        <dbReference type="Proteomes" id="UP000624703"/>
    </source>
</evidence>
<keyword evidence="2" id="KW-1185">Reference proteome</keyword>